<dbReference type="OrthoDB" id="9802426at2"/>
<dbReference type="SMART" id="SM00862">
    <property type="entry name" value="Trans_reg_C"/>
    <property type="match status" value="1"/>
</dbReference>
<name>A0A1R3X9R1_9RHOB</name>
<dbReference type="Pfam" id="PF00486">
    <property type="entry name" value="Trans_reg_C"/>
    <property type="match status" value="1"/>
</dbReference>
<dbReference type="Gene3D" id="6.10.250.690">
    <property type="match status" value="1"/>
</dbReference>
<dbReference type="InterPro" id="IPR011006">
    <property type="entry name" value="CheY-like_superfamily"/>
</dbReference>
<evidence type="ECO:0000256" key="5">
    <source>
        <dbReference type="ARBA" id="ARBA00023163"/>
    </source>
</evidence>
<keyword evidence="4 7" id="KW-0238">DNA-binding</keyword>
<keyword evidence="1 6" id="KW-0597">Phosphoprotein</keyword>
<dbReference type="GO" id="GO:0006355">
    <property type="term" value="P:regulation of DNA-templated transcription"/>
    <property type="evidence" value="ECO:0007669"/>
    <property type="project" value="InterPro"/>
</dbReference>
<dbReference type="GO" id="GO:0005829">
    <property type="term" value="C:cytosol"/>
    <property type="evidence" value="ECO:0007669"/>
    <property type="project" value="TreeGrafter"/>
</dbReference>
<evidence type="ECO:0000259" key="8">
    <source>
        <dbReference type="PROSITE" id="PS50110"/>
    </source>
</evidence>
<feature type="domain" description="OmpR/PhoB-type" evidence="9">
    <location>
        <begin position="134"/>
        <end position="234"/>
    </location>
</feature>
<keyword evidence="5" id="KW-0804">Transcription</keyword>
<dbReference type="RefSeq" id="WP_076660200.1">
    <property type="nucleotide sequence ID" value="NZ_FTPR01000002.1"/>
</dbReference>
<gene>
    <name evidence="10" type="ORF">SAMN05421665_2512</name>
</gene>
<feature type="modified residue" description="4-aspartylphosphate" evidence="6">
    <location>
        <position position="54"/>
    </location>
</feature>
<sequence length="256" mass="28458">MKNAVILVVDDDPKIRTLLRRCFEGEGSEVHEAGDKAATLQALAEGQFDLVTLDLDLGPDDGLDVAKAIRQTSSVPIIMVTAKSDVIDRVVGLEIGADDYISKPFHLREVVARIKTILRRSRRTAQPTVLPPDSPCWVFDDMVAIPAEMKLLDRNHDLVDLTSGEFTLLEVFLRRPKRVLSREQLMDLTGGQSYAPLDRTIDNQIARLRKKIERNPASPRLISTIRGIGYSFTCDVRDCDNHPPSNSAESALARSD</sequence>
<protein>
    <submittedName>
        <fullName evidence="10">DNA-binding response regulator, OmpR family, contains REC and winged-helix (WHTH) domain</fullName>
    </submittedName>
</protein>
<accession>A0A1R3X9R1</accession>
<proteinExistence type="predicted"/>
<evidence type="ECO:0000256" key="1">
    <source>
        <dbReference type="ARBA" id="ARBA00022553"/>
    </source>
</evidence>
<dbReference type="SMART" id="SM00448">
    <property type="entry name" value="REC"/>
    <property type="match status" value="1"/>
</dbReference>
<evidence type="ECO:0000256" key="3">
    <source>
        <dbReference type="ARBA" id="ARBA00023015"/>
    </source>
</evidence>
<dbReference type="InterPro" id="IPR016032">
    <property type="entry name" value="Sig_transdc_resp-reg_C-effctor"/>
</dbReference>
<dbReference type="GO" id="GO:0032993">
    <property type="term" value="C:protein-DNA complex"/>
    <property type="evidence" value="ECO:0007669"/>
    <property type="project" value="TreeGrafter"/>
</dbReference>
<evidence type="ECO:0000259" key="9">
    <source>
        <dbReference type="PROSITE" id="PS51755"/>
    </source>
</evidence>
<dbReference type="Proteomes" id="UP000186997">
    <property type="component" value="Unassembled WGS sequence"/>
</dbReference>
<evidence type="ECO:0000313" key="10">
    <source>
        <dbReference type="EMBL" id="SIT87735.1"/>
    </source>
</evidence>
<dbReference type="SUPFAM" id="SSF52172">
    <property type="entry name" value="CheY-like"/>
    <property type="match status" value="1"/>
</dbReference>
<dbReference type="CDD" id="cd00383">
    <property type="entry name" value="trans_reg_C"/>
    <property type="match status" value="1"/>
</dbReference>
<dbReference type="AlphaFoldDB" id="A0A1R3X9R1"/>
<evidence type="ECO:0000256" key="6">
    <source>
        <dbReference type="PROSITE-ProRule" id="PRU00169"/>
    </source>
</evidence>
<dbReference type="STRING" id="287098.SAMN05421665_2512"/>
<evidence type="ECO:0000256" key="2">
    <source>
        <dbReference type="ARBA" id="ARBA00023012"/>
    </source>
</evidence>
<reference evidence="11" key="1">
    <citation type="submission" date="2017-01" db="EMBL/GenBank/DDBJ databases">
        <authorList>
            <person name="Varghese N."/>
            <person name="Submissions S."/>
        </authorList>
    </citation>
    <scope>NUCLEOTIDE SEQUENCE [LARGE SCALE GENOMIC DNA]</scope>
    <source>
        <strain evidence="11">DSM 29591</strain>
    </source>
</reference>
<keyword evidence="11" id="KW-1185">Reference proteome</keyword>
<dbReference type="PROSITE" id="PS51755">
    <property type="entry name" value="OMPR_PHOB"/>
    <property type="match status" value="1"/>
</dbReference>
<dbReference type="EMBL" id="FTPR01000002">
    <property type="protein sequence ID" value="SIT87735.1"/>
    <property type="molecule type" value="Genomic_DNA"/>
</dbReference>
<dbReference type="PANTHER" id="PTHR48111">
    <property type="entry name" value="REGULATOR OF RPOS"/>
    <property type="match status" value="1"/>
</dbReference>
<dbReference type="InterPro" id="IPR001789">
    <property type="entry name" value="Sig_transdc_resp-reg_receiver"/>
</dbReference>
<dbReference type="Gene3D" id="1.10.10.10">
    <property type="entry name" value="Winged helix-like DNA-binding domain superfamily/Winged helix DNA-binding domain"/>
    <property type="match status" value="1"/>
</dbReference>
<dbReference type="InterPro" id="IPR039420">
    <property type="entry name" value="WalR-like"/>
</dbReference>
<evidence type="ECO:0000256" key="4">
    <source>
        <dbReference type="ARBA" id="ARBA00023125"/>
    </source>
</evidence>
<feature type="DNA-binding region" description="OmpR/PhoB-type" evidence="7">
    <location>
        <begin position="134"/>
        <end position="234"/>
    </location>
</feature>
<evidence type="ECO:0000256" key="7">
    <source>
        <dbReference type="PROSITE-ProRule" id="PRU01091"/>
    </source>
</evidence>
<dbReference type="SUPFAM" id="SSF46894">
    <property type="entry name" value="C-terminal effector domain of the bipartite response regulators"/>
    <property type="match status" value="1"/>
</dbReference>
<dbReference type="Pfam" id="PF00072">
    <property type="entry name" value="Response_reg"/>
    <property type="match status" value="1"/>
</dbReference>
<dbReference type="GO" id="GO:0000976">
    <property type="term" value="F:transcription cis-regulatory region binding"/>
    <property type="evidence" value="ECO:0007669"/>
    <property type="project" value="TreeGrafter"/>
</dbReference>
<dbReference type="InterPro" id="IPR036388">
    <property type="entry name" value="WH-like_DNA-bd_sf"/>
</dbReference>
<organism evidence="10 11">
    <name type="scientific">Yoonia rosea</name>
    <dbReference type="NCBI Taxonomy" id="287098"/>
    <lineage>
        <taxon>Bacteria</taxon>
        <taxon>Pseudomonadati</taxon>
        <taxon>Pseudomonadota</taxon>
        <taxon>Alphaproteobacteria</taxon>
        <taxon>Rhodobacterales</taxon>
        <taxon>Paracoccaceae</taxon>
        <taxon>Yoonia</taxon>
    </lineage>
</organism>
<dbReference type="PANTHER" id="PTHR48111:SF4">
    <property type="entry name" value="DNA-BINDING DUAL TRANSCRIPTIONAL REGULATOR OMPR"/>
    <property type="match status" value="1"/>
</dbReference>
<dbReference type="InterPro" id="IPR001867">
    <property type="entry name" value="OmpR/PhoB-type_DNA-bd"/>
</dbReference>
<dbReference type="PROSITE" id="PS50110">
    <property type="entry name" value="RESPONSE_REGULATORY"/>
    <property type="match status" value="1"/>
</dbReference>
<keyword evidence="3" id="KW-0805">Transcription regulation</keyword>
<dbReference type="GO" id="GO:0000156">
    <property type="term" value="F:phosphorelay response regulator activity"/>
    <property type="evidence" value="ECO:0007669"/>
    <property type="project" value="TreeGrafter"/>
</dbReference>
<keyword evidence="2" id="KW-0902">Two-component regulatory system</keyword>
<feature type="domain" description="Response regulatory" evidence="8">
    <location>
        <begin position="5"/>
        <end position="118"/>
    </location>
</feature>
<evidence type="ECO:0000313" key="11">
    <source>
        <dbReference type="Proteomes" id="UP000186997"/>
    </source>
</evidence>
<dbReference type="Gene3D" id="3.40.50.2300">
    <property type="match status" value="1"/>
</dbReference>